<evidence type="ECO:0000313" key="4">
    <source>
        <dbReference type="Proteomes" id="UP001596915"/>
    </source>
</evidence>
<comment type="caution">
    <text evidence="3">The sequence shown here is derived from an EMBL/GenBank/DDBJ whole genome shotgun (WGS) entry which is preliminary data.</text>
</comment>
<evidence type="ECO:0000256" key="1">
    <source>
        <dbReference type="ARBA" id="ARBA00022553"/>
    </source>
</evidence>
<keyword evidence="4" id="KW-1185">Reference proteome</keyword>
<dbReference type="InterPro" id="IPR000253">
    <property type="entry name" value="FHA_dom"/>
</dbReference>
<dbReference type="EMBL" id="JBHTGL010000008">
    <property type="protein sequence ID" value="MFD0626294.1"/>
    <property type="molecule type" value="Genomic_DNA"/>
</dbReference>
<organism evidence="3 4">
    <name type="scientific">Streptomyces sanglieri</name>
    <dbReference type="NCBI Taxonomy" id="193460"/>
    <lineage>
        <taxon>Bacteria</taxon>
        <taxon>Bacillati</taxon>
        <taxon>Actinomycetota</taxon>
        <taxon>Actinomycetes</taxon>
        <taxon>Kitasatosporales</taxon>
        <taxon>Streptomycetaceae</taxon>
        <taxon>Streptomyces</taxon>
    </lineage>
</organism>
<dbReference type="Proteomes" id="UP001596915">
    <property type="component" value="Unassembled WGS sequence"/>
</dbReference>
<keyword evidence="1" id="KW-0597">Phosphoprotein</keyword>
<accession>A0ABW2WXN6</accession>
<protein>
    <submittedName>
        <fullName evidence="3">FHA domain-containing protein</fullName>
    </submittedName>
</protein>
<dbReference type="SUPFAM" id="SSF49879">
    <property type="entry name" value="SMAD/FHA domain"/>
    <property type="match status" value="1"/>
</dbReference>
<dbReference type="InterPro" id="IPR008984">
    <property type="entry name" value="SMAD_FHA_dom_sf"/>
</dbReference>
<dbReference type="PROSITE" id="PS50006">
    <property type="entry name" value="FHA_DOMAIN"/>
    <property type="match status" value="1"/>
</dbReference>
<dbReference type="CDD" id="cd00060">
    <property type="entry name" value="FHA"/>
    <property type="match status" value="1"/>
</dbReference>
<name>A0ABW2WXN6_9ACTN</name>
<gene>
    <name evidence="3" type="ORF">ACFQ2K_29880</name>
</gene>
<evidence type="ECO:0000313" key="3">
    <source>
        <dbReference type="EMBL" id="MFD0626294.1"/>
    </source>
</evidence>
<reference evidence="4" key="1">
    <citation type="journal article" date="2019" name="Int. J. Syst. Evol. Microbiol.">
        <title>The Global Catalogue of Microorganisms (GCM) 10K type strain sequencing project: providing services to taxonomists for standard genome sequencing and annotation.</title>
        <authorList>
            <consortium name="The Broad Institute Genomics Platform"/>
            <consortium name="The Broad Institute Genome Sequencing Center for Infectious Disease"/>
            <person name="Wu L."/>
            <person name="Ma J."/>
        </authorList>
    </citation>
    <scope>NUCLEOTIDE SEQUENCE [LARGE SCALE GENOMIC DNA]</scope>
    <source>
        <strain evidence="4">JCM 12607</strain>
    </source>
</reference>
<dbReference type="SMART" id="SM00240">
    <property type="entry name" value="FHA"/>
    <property type="match status" value="1"/>
</dbReference>
<dbReference type="Gene3D" id="2.60.200.20">
    <property type="match status" value="1"/>
</dbReference>
<proteinExistence type="predicted"/>
<sequence length="109" mass="11692">MVLQFDTLALSLPARPGEPLRLGRDTDWAPASSGAFAELTTVSRRHASVTVDPDGSVWVTEESDGTVNGTWVNGAHLLPGARHRLRHGDRLQLGHRVACTVRITGDGPC</sequence>
<dbReference type="Pfam" id="PF00498">
    <property type="entry name" value="FHA"/>
    <property type="match status" value="1"/>
</dbReference>
<evidence type="ECO:0000259" key="2">
    <source>
        <dbReference type="PROSITE" id="PS50006"/>
    </source>
</evidence>
<feature type="domain" description="FHA" evidence="2">
    <location>
        <begin position="20"/>
        <end position="77"/>
    </location>
</feature>